<gene>
    <name evidence="2" type="ORF">DBO85_08270</name>
</gene>
<dbReference type="OrthoDB" id="583175at2"/>
<dbReference type="RefSeq" id="WP_108106787.1">
    <property type="nucleotide sequence ID" value="NZ_QASN01000014.1"/>
</dbReference>
<feature type="chain" id="PRO_5015755310" description="Lipoprotein" evidence="1">
    <location>
        <begin position="21"/>
        <end position="109"/>
    </location>
</feature>
<reference evidence="2 3" key="1">
    <citation type="submission" date="2018-04" db="EMBL/GenBank/DDBJ databases">
        <title>Pseudomonas sp. nov., isolated from mangrove soil.</title>
        <authorList>
            <person name="Chen C."/>
        </authorList>
    </citation>
    <scope>NUCLEOTIDE SEQUENCE [LARGE SCALE GENOMIC DNA]</scope>
    <source>
        <strain evidence="2 3">TC-11</strain>
    </source>
</reference>
<keyword evidence="1" id="KW-0732">Signal</keyword>
<protein>
    <recommendedName>
        <fullName evidence="4">Lipoprotein</fullName>
    </recommendedName>
</protein>
<accession>A0A2T5PB02</accession>
<organism evidence="2 3">
    <name type="scientific">Pseudomonas mangrovi</name>
    <dbReference type="NCBI Taxonomy" id="2161748"/>
    <lineage>
        <taxon>Bacteria</taxon>
        <taxon>Pseudomonadati</taxon>
        <taxon>Pseudomonadota</taxon>
        <taxon>Gammaproteobacteria</taxon>
        <taxon>Pseudomonadales</taxon>
        <taxon>Pseudomonadaceae</taxon>
        <taxon>Pseudomonas</taxon>
    </lineage>
</organism>
<dbReference type="PROSITE" id="PS51257">
    <property type="entry name" value="PROKAR_LIPOPROTEIN"/>
    <property type="match status" value="1"/>
</dbReference>
<evidence type="ECO:0008006" key="4">
    <source>
        <dbReference type="Google" id="ProtNLM"/>
    </source>
</evidence>
<evidence type="ECO:0000313" key="2">
    <source>
        <dbReference type="EMBL" id="PTU74887.1"/>
    </source>
</evidence>
<keyword evidence="3" id="KW-1185">Reference proteome</keyword>
<evidence type="ECO:0000313" key="3">
    <source>
        <dbReference type="Proteomes" id="UP000244064"/>
    </source>
</evidence>
<dbReference type="AlphaFoldDB" id="A0A2T5PB02"/>
<dbReference type="EMBL" id="QASN01000014">
    <property type="protein sequence ID" value="PTU74887.1"/>
    <property type="molecule type" value="Genomic_DNA"/>
</dbReference>
<proteinExistence type="predicted"/>
<name>A0A2T5PB02_9PSED</name>
<comment type="caution">
    <text evidence="2">The sequence shown here is derived from an EMBL/GenBank/DDBJ whole genome shotgun (WGS) entry which is preliminary data.</text>
</comment>
<feature type="signal peptide" evidence="1">
    <location>
        <begin position="1"/>
        <end position="20"/>
    </location>
</feature>
<dbReference type="Proteomes" id="UP000244064">
    <property type="component" value="Unassembled WGS sequence"/>
</dbReference>
<evidence type="ECO:0000256" key="1">
    <source>
        <dbReference type="SAM" id="SignalP"/>
    </source>
</evidence>
<sequence>MRRMLMIGCMAMLLAGCGQPLPPDKADYAGTWQGNGVMLQIAADGRVDYQRVEGSRTRSVSGPIKAFQGDSFSVGIGALSTLFEVSSKPSESQGTWRMTVDGVQLTRVP</sequence>